<dbReference type="Proteomes" id="UP001145021">
    <property type="component" value="Unassembled WGS sequence"/>
</dbReference>
<sequence>MSPEIADSSDLYAGYELVLPELQWECDAIFQEYGLFGSQEQILLGTVSPAATLIDGTETELLRQASIDAGIGAGVINYEKGFGLEKEEACSQSRDLTPNSFSLIDQTIPDTKIDRCNIQDGTNADHLLFQNAQLSNSASADLACMLSELKDCEVNMPRFEDDIYTPRWIRGIGKNKEGLCSVCFDNGMLNWRRMKCSAYWYHLNYFHGVSSLTGRPFPGPEATRTIQISGSRWRQQGLCHICKRWVEMDSSRKMQINVPEIYWWKHIQACIKRTWSS</sequence>
<accession>A0A9W8CKA9</accession>
<gene>
    <name evidence="2" type="ORF">LPJ64_001767</name>
</gene>
<evidence type="ECO:0000313" key="2">
    <source>
        <dbReference type="EMBL" id="KAJ1646776.1"/>
    </source>
</evidence>
<name>A0A9W8CKA9_9FUNG</name>
<organism evidence="2 3">
    <name type="scientific">Coemansia asiatica</name>
    <dbReference type="NCBI Taxonomy" id="1052880"/>
    <lineage>
        <taxon>Eukaryota</taxon>
        <taxon>Fungi</taxon>
        <taxon>Fungi incertae sedis</taxon>
        <taxon>Zoopagomycota</taxon>
        <taxon>Kickxellomycotina</taxon>
        <taxon>Kickxellomycetes</taxon>
        <taxon>Kickxellales</taxon>
        <taxon>Kickxellaceae</taxon>
        <taxon>Coemansia</taxon>
    </lineage>
</organism>
<keyword evidence="3" id="KW-1185">Reference proteome</keyword>
<protein>
    <recommendedName>
        <fullName evidence="1">Transcription regulator Rua1 C-terminal domain-containing protein</fullName>
    </recommendedName>
</protein>
<dbReference type="AlphaFoldDB" id="A0A9W8CKA9"/>
<dbReference type="EMBL" id="JANBOH010000049">
    <property type="protein sequence ID" value="KAJ1646776.1"/>
    <property type="molecule type" value="Genomic_DNA"/>
</dbReference>
<evidence type="ECO:0000313" key="3">
    <source>
        <dbReference type="Proteomes" id="UP001145021"/>
    </source>
</evidence>
<reference evidence="2" key="1">
    <citation type="submission" date="2022-07" db="EMBL/GenBank/DDBJ databases">
        <title>Phylogenomic reconstructions and comparative analyses of Kickxellomycotina fungi.</title>
        <authorList>
            <person name="Reynolds N.K."/>
            <person name="Stajich J.E."/>
            <person name="Barry K."/>
            <person name="Grigoriev I.V."/>
            <person name="Crous P."/>
            <person name="Smith M.E."/>
        </authorList>
    </citation>
    <scope>NUCLEOTIDE SEQUENCE</scope>
    <source>
        <strain evidence="2">NBRC 105413</strain>
    </source>
</reference>
<dbReference type="PANTHER" id="PTHR28125">
    <property type="entry name" value="MEIOTIC EXPRESSION UP-REGULATED PROTEIN 26"/>
    <property type="match status" value="1"/>
</dbReference>
<dbReference type="Pfam" id="PF14616">
    <property type="entry name" value="Rua1_C"/>
    <property type="match status" value="1"/>
</dbReference>
<proteinExistence type="predicted"/>
<evidence type="ECO:0000259" key="1">
    <source>
        <dbReference type="Pfam" id="PF14616"/>
    </source>
</evidence>
<dbReference type="PANTHER" id="PTHR28125:SF3">
    <property type="entry name" value="TRANSCRIPTION REGULATOR RUA1 C-TERMINAL DOMAIN-CONTAINING PROTEIN"/>
    <property type="match status" value="1"/>
</dbReference>
<dbReference type="InterPro" id="IPR028012">
    <property type="entry name" value="Rua1_C"/>
</dbReference>
<comment type="caution">
    <text evidence="2">The sequence shown here is derived from an EMBL/GenBank/DDBJ whole genome shotgun (WGS) entry which is preliminary data.</text>
</comment>
<feature type="domain" description="Transcription regulator Rua1 C-terminal" evidence="1">
    <location>
        <begin position="160"/>
        <end position="270"/>
    </location>
</feature>